<accession>A0AAE0K4W4</accession>
<dbReference type="EMBL" id="JAULSW010000009">
    <property type="protein sequence ID" value="KAK3370134.1"/>
    <property type="molecule type" value="Genomic_DNA"/>
</dbReference>
<organism evidence="2 3">
    <name type="scientific">Podospora didyma</name>
    <dbReference type="NCBI Taxonomy" id="330526"/>
    <lineage>
        <taxon>Eukaryota</taxon>
        <taxon>Fungi</taxon>
        <taxon>Dikarya</taxon>
        <taxon>Ascomycota</taxon>
        <taxon>Pezizomycotina</taxon>
        <taxon>Sordariomycetes</taxon>
        <taxon>Sordariomycetidae</taxon>
        <taxon>Sordariales</taxon>
        <taxon>Podosporaceae</taxon>
        <taxon>Podospora</taxon>
    </lineage>
</organism>
<comment type="caution">
    <text evidence="2">The sequence shown here is derived from an EMBL/GenBank/DDBJ whole genome shotgun (WGS) entry which is preliminary data.</text>
</comment>
<keyword evidence="1" id="KW-0732">Signal</keyword>
<evidence type="ECO:0000313" key="2">
    <source>
        <dbReference type="EMBL" id="KAK3370134.1"/>
    </source>
</evidence>
<dbReference type="Proteomes" id="UP001285441">
    <property type="component" value="Unassembled WGS sequence"/>
</dbReference>
<dbReference type="AlphaFoldDB" id="A0AAE0K4W4"/>
<proteinExistence type="predicted"/>
<evidence type="ECO:0000313" key="3">
    <source>
        <dbReference type="Proteomes" id="UP001285441"/>
    </source>
</evidence>
<sequence>MFSFAPCILRSLAPILSCLLARNPSQVAGMSPCLHVCLPDALALRLACAYVSFAVHPEEDRSKNKKKTAELH</sequence>
<evidence type="ECO:0000256" key="1">
    <source>
        <dbReference type="SAM" id="SignalP"/>
    </source>
</evidence>
<gene>
    <name evidence="2" type="ORF">B0H63DRAFT_486249</name>
</gene>
<feature type="chain" id="PRO_5041988796" description="Secreted protein" evidence="1">
    <location>
        <begin position="30"/>
        <end position="72"/>
    </location>
</feature>
<name>A0AAE0K4W4_9PEZI</name>
<keyword evidence="3" id="KW-1185">Reference proteome</keyword>
<evidence type="ECO:0008006" key="4">
    <source>
        <dbReference type="Google" id="ProtNLM"/>
    </source>
</evidence>
<protein>
    <recommendedName>
        <fullName evidence="4">Secreted protein</fullName>
    </recommendedName>
</protein>
<reference evidence="2" key="1">
    <citation type="journal article" date="2023" name="Mol. Phylogenet. Evol.">
        <title>Genome-scale phylogeny and comparative genomics of the fungal order Sordariales.</title>
        <authorList>
            <person name="Hensen N."/>
            <person name="Bonometti L."/>
            <person name="Westerberg I."/>
            <person name="Brannstrom I.O."/>
            <person name="Guillou S."/>
            <person name="Cros-Aarteil S."/>
            <person name="Calhoun S."/>
            <person name="Haridas S."/>
            <person name="Kuo A."/>
            <person name="Mondo S."/>
            <person name="Pangilinan J."/>
            <person name="Riley R."/>
            <person name="LaButti K."/>
            <person name="Andreopoulos B."/>
            <person name="Lipzen A."/>
            <person name="Chen C."/>
            <person name="Yan M."/>
            <person name="Daum C."/>
            <person name="Ng V."/>
            <person name="Clum A."/>
            <person name="Steindorff A."/>
            <person name="Ohm R.A."/>
            <person name="Martin F."/>
            <person name="Silar P."/>
            <person name="Natvig D.O."/>
            <person name="Lalanne C."/>
            <person name="Gautier V."/>
            <person name="Ament-Velasquez S.L."/>
            <person name="Kruys A."/>
            <person name="Hutchinson M.I."/>
            <person name="Powell A.J."/>
            <person name="Barry K."/>
            <person name="Miller A.N."/>
            <person name="Grigoriev I.V."/>
            <person name="Debuchy R."/>
            <person name="Gladieux P."/>
            <person name="Hiltunen Thoren M."/>
            <person name="Johannesson H."/>
        </authorList>
    </citation>
    <scope>NUCLEOTIDE SEQUENCE</scope>
    <source>
        <strain evidence="2">CBS 232.78</strain>
    </source>
</reference>
<reference evidence="2" key="2">
    <citation type="submission" date="2023-06" db="EMBL/GenBank/DDBJ databases">
        <authorList>
            <consortium name="Lawrence Berkeley National Laboratory"/>
            <person name="Haridas S."/>
            <person name="Hensen N."/>
            <person name="Bonometti L."/>
            <person name="Westerberg I."/>
            <person name="Brannstrom I.O."/>
            <person name="Guillou S."/>
            <person name="Cros-Aarteil S."/>
            <person name="Calhoun S."/>
            <person name="Kuo A."/>
            <person name="Mondo S."/>
            <person name="Pangilinan J."/>
            <person name="Riley R."/>
            <person name="LaButti K."/>
            <person name="Andreopoulos B."/>
            <person name="Lipzen A."/>
            <person name="Chen C."/>
            <person name="Yanf M."/>
            <person name="Daum C."/>
            <person name="Ng V."/>
            <person name="Clum A."/>
            <person name="Steindorff A."/>
            <person name="Ohm R."/>
            <person name="Martin F."/>
            <person name="Silar P."/>
            <person name="Natvig D."/>
            <person name="Lalanne C."/>
            <person name="Gautier V."/>
            <person name="Ament-velasquez S.L."/>
            <person name="Kruys A."/>
            <person name="Hutchinson M.I."/>
            <person name="Powell A.J."/>
            <person name="Barry K."/>
            <person name="Miller A.N."/>
            <person name="Grigoriev I.V."/>
            <person name="Debuchy R."/>
            <person name="Gladieux P."/>
            <person name="Thoren M.H."/>
            <person name="Johannesson H."/>
        </authorList>
    </citation>
    <scope>NUCLEOTIDE SEQUENCE</scope>
    <source>
        <strain evidence="2">CBS 232.78</strain>
    </source>
</reference>
<feature type="signal peptide" evidence="1">
    <location>
        <begin position="1"/>
        <end position="29"/>
    </location>
</feature>